<accession>A0A089MGK8</accession>
<evidence type="ECO:0000313" key="2">
    <source>
        <dbReference type="Proteomes" id="UP000029500"/>
    </source>
</evidence>
<dbReference type="RefSeq" id="WP_025707917.1">
    <property type="nucleotide sequence ID" value="NZ_CP009287.1"/>
</dbReference>
<gene>
    <name evidence="1" type="ORF">PGRAT_30975</name>
</gene>
<dbReference type="STRING" id="189425.PGRAT_30975"/>
<dbReference type="AlphaFoldDB" id="A0A089MGK8"/>
<dbReference type="Proteomes" id="UP000029500">
    <property type="component" value="Chromosome"/>
</dbReference>
<dbReference type="EMBL" id="CP009287">
    <property type="protein sequence ID" value="AIQ71515.1"/>
    <property type="molecule type" value="Genomic_DNA"/>
</dbReference>
<dbReference type="HOGENOM" id="CLU_2736209_0_0_9"/>
<dbReference type="KEGG" id="pgm:PGRAT_30975"/>
<sequence length="71" mass="6728">MRGAARTAAAQAAMHAAAQAGGSSAAAQTDGYARGAAGGSSAAAQADGYACGSPLLRFLHSLALQLLLGPA</sequence>
<name>A0A089MGK8_9BACL</name>
<protein>
    <submittedName>
        <fullName evidence="1">Uncharacterized protein</fullName>
    </submittedName>
</protein>
<reference evidence="1 2" key="1">
    <citation type="submission" date="2014-08" db="EMBL/GenBank/DDBJ databases">
        <title>Comparative genomics of the Paenibacillus odorifer group.</title>
        <authorList>
            <person name="den Bakker H.C."/>
            <person name="Tsai Y.-C."/>
            <person name="Martin N."/>
            <person name="Korlach J."/>
            <person name="Wiedmann M."/>
        </authorList>
    </citation>
    <scope>NUCLEOTIDE SEQUENCE [LARGE SCALE GENOMIC DNA]</scope>
    <source>
        <strain evidence="1 2">DSM 15220</strain>
    </source>
</reference>
<proteinExistence type="predicted"/>
<evidence type="ECO:0000313" key="1">
    <source>
        <dbReference type="EMBL" id="AIQ71515.1"/>
    </source>
</evidence>
<organism evidence="1 2">
    <name type="scientific">Paenibacillus graminis</name>
    <dbReference type="NCBI Taxonomy" id="189425"/>
    <lineage>
        <taxon>Bacteria</taxon>
        <taxon>Bacillati</taxon>
        <taxon>Bacillota</taxon>
        <taxon>Bacilli</taxon>
        <taxon>Bacillales</taxon>
        <taxon>Paenibacillaceae</taxon>
        <taxon>Paenibacillus</taxon>
    </lineage>
</organism>
<keyword evidence="2" id="KW-1185">Reference proteome</keyword>